<accession>A0A5E4WKY1</accession>
<name>A0A5E4WKY1_9BURK</name>
<reference evidence="1 2" key="1">
    <citation type="submission" date="2019-08" db="EMBL/GenBank/DDBJ databases">
        <authorList>
            <person name="Peeters C."/>
        </authorList>
    </citation>
    <scope>NUCLEOTIDE SEQUENCE [LARGE SCALE GENOMIC DNA]</scope>
    <source>
        <strain evidence="1 2">LMG 31109</strain>
    </source>
</reference>
<gene>
    <name evidence="1" type="ORF">PNO31109_03294</name>
</gene>
<sequence>MDDIDQRHRTVARLLIKLSGTTLARLACASGIAASTISRWVHGERCVLGASSRDRLLAALGAVSDGTHVRLAPRAPGAAQPVFRINGLVQAERFATLAALTATRFVAAREACQAQTRQETLVSVVTDLTGEVTARLVGTREALDELYAALDIAVSPNRRSRVTATRSDARTCPSSSA</sequence>
<dbReference type="CDD" id="cd00093">
    <property type="entry name" value="HTH_XRE"/>
    <property type="match status" value="1"/>
</dbReference>
<evidence type="ECO:0000313" key="1">
    <source>
        <dbReference type="EMBL" id="VVE24270.1"/>
    </source>
</evidence>
<dbReference type="AlphaFoldDB" id="A0A5E4WKY1"/>
<dbReference type="Proteomes" id="UP000367825">
    <property type="component" value="Unassembled WGS sequence"/>
</dbReference>
<evidence type="ECO:0000313" key="2">
    <source>
        <dbReference type="Proteomes" id="UP000367825"/>
    </source>
</evidence>
<organism evidence="1 2">
    <name type="scientific">Pandoraea nosoerga</name>
    <dbReference type="NCBI Taxonomy" id="2508296"/>
    <lineage>
        <taxon>Bacteria</taxon>
        <taxon>Pseudomonadati</taxon>
        <taxon>Pseudomonadota</taxon>
        <taxon>Betaproteobacteria</taxon>
        <taxon>Burkholderiales</taxon>
        <taxon>Burkholderiaceae</taxon>
        <taxon>Pandoraea</taxon>
    </lineage>
</organism>
<dbReference type="OrthoDB" id="8940917at2"/>
<protein>
    <submittedName>
        <fullName evidence="1">Uncharacterized protein</fullName>
    </submittedName>
</protein>
<dbReference type="RefSeq" id="WP_150556547.1">
    <property type="nucleotide sequence ID" value="NZ_CABPSC010000013.1"/>
</dbReference>
<keyword evidence="2" id="KW-1185">Reference proteome</keyword>
<dbReference type="InterPro" id="IPR001387">
    <property type="entry name" value="Cro/C1-type_HTH"/>
</dbReference>
<proteinExistence type="predicted"/>
<dbReference type="EMBL" id="CABPSC010000013">
    <property type="protein sequence ID" value="VVE24270.1"/>
    <property type="molecule type" value="Genomic_DNA"/>
</dbReference>